<protein>
    <submittedName>
        <fullName evidence="1">Uncharacterized protein</fullName>
    </submittedName>
</protein>
<comment type="caution">
    <text evidence="1">The sequence shown here is derived from an EMBL/GenBank/DDBJ whole genome shotgun (WGS) entry which is preliminary data.</text>
</comment>
<dbReference type="Proteomes" id="UP000611723">
    <property type="component" value="Unassembled WGS sequence"/>
</dbReference>
<evidence type="ECO:0000313" key="2">
    <source>
        <dbReference type="Proteomes" id="UP000611723"/>
    </source>
</evidence>
<gene>
    <name evidence="1" type="ORF">JKA74_19895</name>
</gene>
<dbReference type="EMBL" id="JAEQBW010000016">
    <property type="protein sequence ID" value="MBK6267315.1"/>
    <property type="molecule type" value="Genomic_DNA"/>
</dbReference>
<evidence type="ECO:0000313" key="1">
    <source>
        <dbReference type="EMBL" id="MBK6267315.1"/>
    </source>
</evidence>
<sequence>MKLIITVTFLLSLVIGHSVFSQDKENEEVIQSVRDRYYRINGGDVDLETFTVDKYKVSAENGKVAIIKEEVEDGRFEYYFDADKNVPYFIFFASKNDKVKPDLRAYLDSRGEFVWYKENEQEIELENYRGPYHLILGAVNAYNTIMYHREFNDPKADSILDYVEKVHDMVLVKNTVDYQSDPNEGNYSEWDIAYHKFRGRTVLTQKGQGGEHGSSQEIAYFREGEKILTIVESSSWIGFQDNVSVTLEYFDGDAVYRKEIYRSYGENVSKSKDKKEFDLSWFDRGRMVPEITVY</sequence>
<keyword evidence="2" id="KW-1185">Reference proteome</keyword>
<dbReference type="AlphaFoldDB" id="A0A934X2S5"/>
<proteinExistence type="predicted"/>
<accession>A0A934X2S5</accession>
<name>A0A934X2S5_9BACT</name>
<dbReference type="RefSeq" id="WP_201433001.1">
    <property type="nucleotide sequence ID" value="NZ_JAEQBW010000016.1"/>
</dbReference>
<organism evidence="1 2">
    <name type="scientific">Marivirga aurantiaca</name>
    <dbReference type="NCBI Taxonomy" id="2802615"/>
    <lineage>
        <taxon>Bacteria</taxon>
        <taxon>Pseudomonadati</taxon>
        <taxon>Bacteroidota</taxon>
        <taxon>Cytophagia</taxon>
        <taxon>Cytophagales</taxon>
        <taxon>Marivirgaceae</taxon>
        <taxon>Marivirga</taxon>
    </lineage>
</organism>
<reference evidence="1" key="1">
    <citation type="submission" date="2021-01" db="EMBL/GenBank/DDBJ databases">
        <title>Marivirga aurantiaca sp. nov., isolated from intertidal surface sediments.</title>
        <authorList>
            <person name="Zhang M."/>
        </authorList>
    </citation>
    <scope>NUCLEOTIDE SEQUENCE</scope>
    <source>
        <strain evidence="1">S37H4</strain>
    </source>
</reference>